<protein>
    <submittedName>
        <fullName evidence="2">Uncharacterized protein</fullName>
    </submittedName>
</protein>
<feature type="transmembrane region" description="Helical" evidence="1">
    <location>
        <begin position="12"/>
        <end position="30"/>
    </location>
</feature>
<keyword evidence="1" id="KW-0812">Transmembrane</keyword>
<dbReference type="Proteomes" id="UP000186631">
    <property type="component" value="Unassembled WGS sequence"/>
</dbReference>
<gene>
    <name evidence="2" type="ORF">BHV80_07740</name>
</gene>
<feature type="transmembrane region" description="Helical" evidence="1">
    <location>
        <begin position="36"/>
        <end position="60"/>
    </location>
</feature>
<evidence type="ECO:0000313" key="3">
    <source>
        <dbReference type="Proteomes" id="UP000186631"/>
    </source>
</evidence>
<comment type="caution">
    <text evidence="2">The sequence shown here is derived from an EMBL/GenBank/DDBJ whole genome shotgun (WGS) entry which is preliminary data.</text>
</comment>
<proteinExistence type="predicted"/>
<name>A0A1Q6JAT1_PHOVU</name>
<keyword evidence="1" id="KW-0472">Membrane</keyword>
<organism evidence="2 3">
    <name type="scientific">Phocaeicola vulgatus</name>
    <name type="common">Bacteroides vulgatus</name>
    <dbReference type="NCBI Taxonomy" id="821"/>
    <lineage>
        <taxon>Bacteria</taxon>
        <taxon>Pseudomonadati</taxon>
        <taxon>Bacteroidota</taxon>
        <taxon>Bacteroidia</taxon>
        <taxon>Bacteroidales</taxon>
        <taxon>Bacteroidaceae</taxon>
        <taxon>Phocaeicola</taxon>
    </lineage>
</organism>
<sequence length="200" mass="23227">MDIKYYDLLSNTIIGVTIVATINYLFIGNIEIDGVVYLALGYLAGYFINAIGSLLEGFYYKTINGMPSDKLLTLVNGQNWTGCKRIKFYEAEKAIATLKKELNDQHASERKMFGCAMRKVNGCEDCRVPAFNAQYAWARTMLTTILIADTLCAFRFYNEWQFWPIAMILLIISWNRFKERGYYYAREVLNEYLKRTDKKE</sequence>
<keyword evidence="1" id="KW-1133">Transmembrane helix</keyword>
<evidence type="ECO:0000313" key="2">
    <source>
        <dbReference type="EMBL" id="OKZ50233.1"/>
    </source>
</evidence>
<reference evidence="2 3" key="1">
    <citation type="journal article" date="2016" name="Nat. Biotechnol.">
        <title>Measurement of bacterial replication rates in microbial communities.</title>
        <authorList>
            <person name="Brown C.T."/>
            <person name="Olm M.R."/>
            <person name="Thomas B.C."/>
            <person name="Banfield J.F."/>
        </authorList>
    </citation>
    <scope>NUCLEOTIDE SEQUENCE [LARGE SCALE GENOMIC DNA]</scope>
    <source>
        <strain evidence="2">42_262</strain>
    </source>
</reference>
<evidence type="ECO:0000256" key="1">
    <source>
        <dbReference type="SAM" id="Phobius"/>
    </source>
</evidence>
<accession>A0A1Q6JAT1</accession>
<feature type="transmembrane region" description="Helical" evidence="1">
    <location>
        <begin position="162"/>
        <end position="177"/>
    </location>
</feature>
<dbReference type="EMBL" id="MNQV01000161">
    <property type="protein sequence ID" value="OKZ50233.1"/>
    <property type="molecule type" value="Genomic_DNA"/>
</dbReference>
<dbReference type="AlphaFoldDB" id="A0A1Q6JAT1"/>